<comment type="similarity">
    <text evidence="1">Belongs to the peptidase C14B family.</text>
</comment>
<evidence type="ECO:0000256" key="3">
    <source>
        <dbReference type="ARBA" id="ARBA00022807"/>
    </source>
</evidence>
<gene>
    <name evidence="6" type="ORF">SmJEL517_g03260</name>
</gene>
<sequence>MPSYMPTKDKHEELRPLAKITERASAIPEKVSPSHSSHRETPDHKPTSSSERTRDMRGQNEDEDTSSYRRTTHKPVIEDEEDDFVKVSPTRRSPTRGHKDEDEEEEAVVERPIRKSPSRAEEAPSRHSSSSKPASELKPTKQEKEAPATTEVPRVTVVFLGFKSATNPSSAPPRKVVAELKSNRESQTVLDLLQDTCERYFADDEELDPTSAYIYTGDFSLLPKKSPAGVLRDGDFVVAVSAPIPADTKGKKSAPAASVNEDEELPVRKRGEKTREVGKFIEDDDEPIRPKSTRSRHEDEEEDFKDARKSPSKVDAKKPSKYDWADSIEDVSKASKSRPATASTASSSIKHAAEVESSSRTGSARPASASSSSRSKYDDEEDTKSRTAKPESRLRYEVGESSTKPRATASSRKYDEEDEAIVAPKYSRPATATSSARKYDDDEPLPSSKSRPSSTSSARTKYDEDEPTPSRSRPESARPSSSRVKYEDEEEPITTRHKSASVAVSTPSSSTYRRRTTESEEELTEEAEAPRARHASSPKPASPSKAVAEKPASMSLKKSSSEDLLAKSPSRSHGTAGSKLFEPKSASSSSRTARPARKRALLIGINYFDQKVELKGCVNDVKNVHKFITTRLGYSDAPEDMMLLTDDQKDRKKLPTFANIVAGMKWLVDGAQAGDHLYLHYSGHGSQIPSEKGDEEDGMDDTLVPSDYLSAGQIVDDDINLILVHNLPKGVHFFCTFDCCHSGTMLDLPYTYDKHGRLVEQKYSEVFFKLDGVSRSSKADVICLSGCLDDQVSADTAIGGQYSGALSYALLKVLGEASRMPTYEELVKSVRDILKRKGYKQLPQISAGHMIEITQPISL</sequence>
<dbReference type="EMBL" id="QEAO01000016">
    <property type="protein sequence ID" value="TPX34015.1"/>
    <property type="molecule type" value="Genomic_DNA"/>
</dbReference>
<protein>
    <recommendedName>
        <fullName evidence="5">Peptidase C14 caspase domain-containing protein</fullName>
    </recommendedName>
</protein>
<accession>A0A507C930</accession>
<feature type="compositionally biased region" description="Basic and acidic residues" evidence="4">
    <location>
        <begin position="108"/>
        <end position="125"/>
    </location>
</feature>
<dbReference type="Gene3D" id="3.40.50.12660">
    <property type="match status" value="1"/>
</dbReference>
<dbReference type="GO" id="GO:0005737">
    <property type="term" value="C:cytoplasm"/>
    <property type="evidence" value="ECO:0007669"/>
    <property type="project" value="TreeGrafter"/>
</dbReference>
<dbReference type="GO" id="GO:0004197">
    <property type="term" value="F:cysteine-type endopeptidase activity"/>
    <property type="evidence" value="ECO:0007669"/>
    <property type="project" value="InterPro"/>
</dbReference>
<feature type="compositionally biased region" description="Basic and acidic residues" evidence="4">
    <location>
        <begin position="305"/>
        <end position="324"/>
    </location>
</feature>
<dbReference type="Proteomes" id="UP000319731">
    <property type="component" value="Unassembled WGS sequence"/>
</dbReference>
<feature type="compositionally biased region" description="Low complexity" evidence="4">
    <location>
        <begin position="500"/>
        <end position="511"/>
    </location>
</feature>
<feature type="compositionally biased region" description="Basic and acidic residues" evidence="4">
    <location>
        <begin position="7"/>
        <end position="22"/>
    </location>
</feature>
<feature type="compositionally biased region" description="Low complexity" evidence="4">
    <location>
        <begin position="583"/>
        <end position="593"/>
    </location>
</feature>
<evidence type="ECO:0000313" key="6">
    <source>
        <dbReference type="EMBL" id="TPX34015.1"/>
    </source>
</evidence>
<reference evidence="6 7" key="1">
    <citation type="journal article" date="2019" name="Sci. Rep.">
        <title>Comparative genomics of chytrid fungi reveal insights into the obligate biotrophic and pathogenic lifestyle of Synchytrium endobioticum.</title>
        <authorList>
            <person name="van de Vossenberg B.T.L.H."/>
            <person name="Warris S."/>
            <person name="Nguyen H.D.T."/>
            <person name="van Gent-Pelzer M.P.E."/>
            <person name="Joly D.L."/>
            <person name="van de Geest H.C."/>
            <person name="Bonants P.J.M."/>
            <person name="Smith D.S."/>
            <person name="Levesque C.A."/>
            <person name="van der Lee T.A.J."/>
        </authorList>
    </citation>
    <scope>NUCLEOTIDE SEQUENCE [LARGE SCALE GENOMIC DNA]</scope>
    <source>
        <strain evidence="6 7">JEL517</strain>
    </source>
</reference>
<feature type="compositionally biased region" description="Low complexity" evidence="4">
    <location>
        <begin position="337"/>
        <end position="350"/>
    </location>
</feature>
<evidence type="ECO:0000256" key="1">
    <source>
        <dbReference type="ARBA" id="ARBA00009005"/>
    </source>
</evidence>
<dbReference type="PANTHER" id="PTHR48104">
    <property type="entry name" value="METACASPASE-4"/>
    <property type="match status" value="1"/>
</dbReference>
<organism evidence="6 7">
    <name type="scientific">Synchytrium microbalum</name>
    <dbReference type="NCBI Taxonomy" id="1806994"/>
    <lineage>
        <taxon>Eukaryota</taxon>
        <taxon>Fungi</taxon>
        <taxon>Fungi incertae sedis</taxon>
        <taxon>Chytridiomycota</taxon>
        <taxon>Chytridiomycota incertae sedis</taxon>
        <taxon>Chytridiomycetes</taxon>
        <taxon>Synchytriales</taxon>
        <taxon>Synchytriaceae</taxon>
        <taxon>Synchytrium</taxon>
    </lineage>
</organism>
<dbReference type="AlphaFoldDB" id="A0A507C930"/>
<evidence type="ECO:0000256" key="2">
    <source>
        <dbReference type="ARBA" id="ARBA00022703"/>
    </source>
</evidence>
<feature type="compositionally biased region" description="Low complexity" evidence="4">
    <location>
        <begin position="446"/>
        <end position="459"/>
    </location>
</feature>
<evidence type="ECO:0000313" key="7">
    <source>
        <dbReference type="Proteomes" id="UP000319731"/>
    </source>
</evidence>
<dbReference type="SUPFAM" id="SSF52129">
    <property type="entry name" value="Caspase-like"/>
    <property type="match status" value="1"/>
</dbReference>
<feature type="compositionally biased region" description="Basic and acidic residues" evidence="4">
    <location>
        <begin position="265"/>
        <end position="281"/>
    </location>
</feature>
<feature type="compositionally biased region" description="Basic and acidic residues" evidence="4">
    <location>
        <begin position="383"/>
        <end position="398"/>
    </location>
</feature>
<comment type="caution">
    <text evidence="6">The sequence shown here is derived from an EMBL/GenBank/DDBJ whole genome shotgun (WGS) entry which is preliminary data.</text>
</comment>
<feature type="domain" description="Peptidase C14 caspase" evidence="5">
    <location>
        <begin position="597"/>
        <end position="847"/>
    </location>
</feature>
<proteinExistence type="inferred from homology"/>
<feature type="compositionally biased region" description="Low complexity" evidence="4">
    <location>
        <begin position="126"/>
        <end position="136"/>
    </location>
</feature>
<evidence type="ECO:0000256" key="4">
    <source>
        <dbReference type="SAM" id="MobiDB-lite"/>
    </source>
</evidence>
<dbReference type="InterPro" id="IPR029030">
    <property type="entry name" value="Caspase-like_dom_sf"/>
</dbReference>
<dbReference type="InterPro" id="IPR050452">
    <property type="entry name" value="Metacaspase"/>
</dbReference>
<keyword evidence="3" id="KW-0378">Hydrolase</keyword>
<keyword evidence="3" id="KW-0788">Thiol protease</keyword>
<dbReference type="InterPro" id="IPR011600">
    <property type="entry name" value="Pept_C14_caspase"/>
</dbReference>
<feature type="compositionally biased region" description="Low complexity" evidence="4">
    <location>
        <begin position="358"/>
        <end position="374"/>
    </location>
</feature>
<dbReference type="RefSeq" id="XP_031024857.1">
    <property type="nucleotide sequence ID" value="XM_031169188.1"/>
</dbReference>
<feature type="compositionally biased region" description="Basic and acidic residues" evidence="4">
    <location>
        <begin position="37"/>
        <end position="60"/>
    </location>
</feature>
<feature type="compositionally biased region" description="Low complexity" evidence="4">
    <location>
        <begin position="535"/>
        <end position="553"/>
    </location>
</feature>
<dbReference type="GO" id="GO:0006915">
    <property type="term" value="P:apoptotic process"/>
    <property type="evidence" value="ECO:0007669"/>
    <property type="project" value="UniProtKB-KW"/>
</dbReference>
<dbReference type="GeneID" id="42004485"/>
<dbReference type="PANTHER" id="PTHR48104:SF30">
    <property type="entry name" value="METACASPASE-1"/>
    <property type="match status" value="1"/>
</dbReference>
<keyword evidence="7" id="KW-1185">Reference proteome</keyword>
<name>A0A507C930_9FUNG</name>
<dbReference type="OrthoDB" id="3223806at2759"/>
<evidence type="ECO:0000259" key="5">
    <source>
        <dbReference type="Pfam" id="PF00656"/>
    </source>
</evidence>
<dbReference type="GO" id="GO:0006508">
    <property type="term" value="P:proteolysis"/>
    <property type="evidence" value="ECO:0007669"/>
    <property type="project" value="InterPro"/>
</dbReference>
<feature type="compositionally biased region" description="Polar residues" evidence="4">
    <location>
        <begin position="400"/>
        <end position="411"/>
    </location>
</feature>
<keyword evidence="2" id="KW-0053">Apoptosis</keyword>
<dbReference type="Pfam" id="PF00656">
    <property type="entry name" value="Peptidase_C14"/>
    <property type="match status" value="1"/>
</dbReference>
<feature type="region of interest" description="Disordered" evidence="4">
    <location>
        <begin position="1"/>
        <end position="151"/>
    </location>
</feature>
<keyword evidence="3" id="KW-0645">Protease</keyword>
<feature type="region of interest" description="Disordered" evidence="4">
    <location>
        <begin position="242"/>
        <end position="595"/>
    </location>
</feature>